<accession>A0A0D1YQK0</accession>
<dbReference type="InterPro" id="IPR050775">
    <property type="entry name" value="FAD-binding_Monooxygenases"/>
</dbReference>
<sequence>MADQAAPAVPANGPIPVTEQEHKVNAAKSQEINDQSAVLDTQAAEAAMKVQQKYEEERQKRLRPEGDNQYVDLDTSDEFKYYRDDPWLDERSEKVTINDNEHIKHLILGAGCGGLLYGAKLAKSGVPASEIRIVDSAGGIGGTWYWNRYPGLMCDVESYIYLPLLEDMKYIPKHKYSYGQEIRQYLNSLADKFQLSETAMYRTKINSLVWDDEHHRWKVSMSKERKGQPPLELSITTQFIIATSGLLLHPKLPGVTGIETFKGPSFHTSRWAYSVTGGSQSDPDLDRLSDERVGIIGTGATAIQTVPHLAKYAKYLTVFQRTPSSVDTRGQQETDRKTFSSTVATHPGWWKERNLNMVRHLSDAIKPTDTNLVDDKWSQCHSYRAIIGGPNGPTSMEDIPAFVASLYATDMPRAEEIRRRVDDIVKDKQTAQSLKHWYASWCKRPTFHDDYLPCFNQSNVELIDTDGKGVDSLTATGAVVAGKEYPLDILIFSTGFRAPLIGGPARRADMTVTGRNGKDMDAKYDESVATLHGVITHDFPNFFIPGPFQAAATANQTFAADVLSDHVAYIITQAQAKYPGQKVVIEPTKEAEEMWAGEILRRSLNSAGMAGCTPSYLNGEGVMDSLPMEVKMKAARWGIWGEGLESFMNVLKRWEDDGKLEGLDIRAV</sequence>
<dbReference type="Gene3D" id="3.50.50.60">
    <property type="entry name" value="FAD/NAD(P)-binding domain"/>
    <property type="match status" value="2"/>
</dbReference>
<evidence type="ECO:0000256" key="8">
    <source>
        <dbReference type="SAM" id="MobiDB-lite"/>
    </source>
</evidence>
<evidence type="ECO:0000256" key="3">
    <source>
        <dbReference type="ARBA" id="ARBA00010139"/>
    </source>
</evidence>
<reference evidence="9 10" key="1">
    <citation type="submission" date="2015-01" db="EMBL/GenBank/DDBJ databases">
        <title>The Genome Sequence of Exophiala sideris CBS121828.</title>
        <authorList>
            <consortium name="The Broad Institute Genomics Platform"/>
            <person name="Cuomo C."/>
            <person name="de Hoog S."/>
            <person name="Gorbushina A."/>
            <person name="Stielow B."/>
            <person name="Teixiera M."/>
            <person name="Abouelleil A."/>
            <person name="Chapman S.B."/>
            <person name="Priest M."/>
            <person name="Young S.K."/>
            <person name="Wortman J."/>
            <person name="Nusbaum C."/>
            <person name="Birren B."/>
        </authorList>
    </citation>
    <scope>NUCLEOTIDE SEQUENCE [LARGE SCALE GENOMIC DNA]</scope>
    <source>
        <strain evidence="9 10">CBS 121828</strain>
    </source>
</reference>
<proteinExistence type="inferred from homology"/>
<feature type="region of interest" description="Disordered" evidence="8">
    <location>
        <begin position="1"/>
        <end position="34"/>
    </location>
</feature>
<evidence type="ECO:0000256" key="6">
    <source>
        <dbReference type="ARBA" id="ARBA00022857"/>
    </source>
</evidence>
<dbReference type="EMBL" id="KN846952">
    <property type="protein sequence ID" value="KIV83624.1"/>
    <property type="molecule type" value="Genomic_DNA"/>
</dbReference>
<dbReference type="PANTHER" id="PTHR43098:SF2">
    <property type="entry name" value="FAD-BINDING MONOOXYGENASE AUSB-RELATED"/>
    <property type="match status" value="1"/>
</dbReference>
<keyword evidence="6" id="KW-0521">NADP</keyword>
<evidence type="ECO:0000313" key="9">
    <source>
        <dbReference type="EMBL" id="KIV83624.1"/>
    </source>
</evidence>
<evidence type="ECO:0000256" key="7">
    <source>
        <dbReference type="ARBA" id="ARBA00023002"/>
    </source>
</evidence>
<dbReference type="OrthoDB" id="66881at2759"/>
<dbReference type="InterPro" id="IPR036188">
    <property type="entry name" value="FAD/NAD-bd_sf"/>
</dbReference>
<evidence type="ECO:0000256" key="1">
    <source>
        <dbReference type="ARBA" id="ARBA00001974"/>
    </source>
</evidence>
<comment type="pathway">
    <text evidence="2">Secondary metabolite biosynthesis; terpenoid biosynthesis.</text>
</comment>
<gene>
    <name evidence="9" type="ORF">PV11_05634</name>
</gene>
<evidence type="ECO:0000256" key="5">
    <source>
        <dbReference type="ARBA" id="ARBA00022827"/>
    </source>
</evidence>
<dbReference type="HOGENOM" id="CLU_006937_8_2_1"/>
<keyword evidence="7" id="KW-0560">Oxidoreductase</keyword>
<evidence type="ECO:0000313" key="10">
    <source>
        <dbReference type="Proteomes" id="UP000053599"/>
    </source>
</evidence>
<evidence type="ECO:0000256" key="4">
    <source>
        <dbReference type="ARBA" id="ARBA00022630"/>
    </source>
</evidence>
<comment type="similarity">
    <text evidence="3">Belongs to the FAD-binding monooxygenase family.</text>
</comment>
<dbReference type="Proteomes" id="UP000053599">
    <property type="component" value="Unassembled WGS sequence"/>
</dbReference>
<dbReference type="SUPFAM" id="SSF51905">
    <property type="entry name" value="FAD/NAD(P)-binding domain"/>
    <property type="match status" value="2"/>
</dbReference>
<comment type="cofactor">
    <cofactor evidence="1">
        <name>FAD</name>
        <dbReference type="ChEBI" id="CHEBI:57692"/>
    </cofactor>
</comment>
<evidence type="ECO:0000256" key="2">
    <source>
        <dbReference type="ARBA" id="ARBA00004721"/>
    </source>
</evidence>
<dbReference type="Pfam" id="PF13450">
    <property type="entry name" value="NAD_binding_8"/>
    <property type="match status" value="1"/>
</dbReference>
<dbReference type="GO" id="GO:0016491">
    <property type="term" value="F:oxidoreductase activity"/>
    <property type="evidence" value="ECO:0007669"/>
    <property type="project" value="UniProtKB-KW"/>
</dbReference>
<organism evidence="9 10">
    <name type="scientific">Exophiala sideris</name>
    <dbReference type="NCBI Taxonomy" id="1016849"/>
    <lineage>
        <taxon>Eukaryota</taxon>
        <taxon>Fungi</taxon>
        <taxon>Dikarya</taxon>
        <taxon>Ascomycota</taxon>
        <taxon>Pezizomycotina</taxon>
        <taxon>Eurotiomycetes</taxon>
        <taxon>Chaetothyriomycetidae</taxon>
        <taxon>Chaetothyriales</taxon>
        <taxon>Herpotrichiellaceae</taxon>
        <taxon>Exophiala</taxon>
    </lineage>
</organism>
<dbReference type="AlphaFoldDB" id="A0A0D1YQK0"/>
<dbReference type="PANTHER" id="PTHR43098">
    <property type="entry name" value="L-ORNITHINE N(5)-MONOOXYGENASE-RELATED"/>
    <property type="match status" value="1"/>
</dbReference>
<keyword evidence="4" id="KW-0285">Flavoprotein</keyword>
<keyword evidence="5" id="KW-0274">FAD</keyword>
<protein>
    <recommendedName>
        <fullName evidence="11">FAD/NAD(P)-binding domain-containing protein</fullName>
    </recommendedName>
</protein>
<name>A0A0D1YQK0_9EURO</name>
<evidence type="ECO:0008006" key="11">
    <source>
        <dbReference type="Google" id="ProtNLM"/>
    </source>
</evidence>